<dbReference type="InterPro" id="IPR007573">
    <property type="entry name" value="QWRF"/>
</dbReference>
<dbReference type="GO" id="GO:0005684">
    <property type="term" value="C:U2-type spliceosomal complex"/>
    <property type="evidence" value="ECO:0007669"/>
    <property type="project" value="TreeGrafter"/>
</dbReference>
<feature type="region of interest" description="Disordered" evidence="9">
    <location>
        <begin position="644"/>
        <end position="830"/>
    </location>
</feature>
<feature type="compositionally biased region" description="Basic and acidic residues" evidence="9">
    <location>
        <begin position="650"/>
        <end position="661"/>
    </location>
</feature>
<feature type="compositionally biased region" description="Basic and acidic residues" evidence="9">
    <location>
        <begin position="725"/>
        <end position="741"/>
    </location>
</feature>
<dbReference type="GO" id="GO:0000398">
    <property type="term" value="P:mRNA splicing, via spliceosome"/>
    <property type="evidence" value="ECO:0007669"/>
    <property type="project" value="TreeGrafter"/>
</dbReference>
<proteinExistence type="inferred from homology"/>
<feature type="compositionally biased region" description="Low complexity" evidence="9">
    <location>
        <begin position="195"/>
        <end position="206"/>
    </location>
</feature>
<dbReference type="AlphaFoldDB" id="A0AAW2Q5Q4"/>
<evidence type="ECO:0000256" key="1">
    <source>
        <dbReference type="ARBA" id="ARBA00004123"/>
    </source>
</evidence>
<feature type="coiled-coil region" evidence="8">
    <location>
        <begin position="505"/>
        <end position="539"/>
    </location>
</feature>
<feature type="compositionally biased region" description="Basic and acidic residues" evidence="9">
    <location>
        <begin position="104"/>
        <end position="122"/>
    </location>
</feature>
<dbReference type="Pfam" id="PF04484">
    <property type="entry name" value="QWRF"/>
    <property type="match status" value="1"/>
</dbReference>
<sequence>MADQTGEAAAQSMAAPSAPPLPQRRPRVREVSSRFMSPLIQSNSNPIPTPNPSDFPRSKSVHRRQPSKTDENQIPEPNRSLDKSSALAVSTVLRKQHQQRVKHIRENTESKDHQHSDVKFLSRSDTPIAIGTDRVVPSRYRQVPNSISRSNSLNSSSNECSAVTAAARLLQEATSDVEKKLSRMSTSTRDDSDSFSDASSIQGSSSCPNSPLCVPVTKVRSATDVRSSMPDVDKWLADNYSDNSRKVTADCARSLNFSSSLKMGGGLSRPPHPSSCIRSGLDARKGRKVSNHQEDVHSLKMLSNHYLQWRFANAKAEASVHAQKQEAEAKLCSMGRKISDIRDNVKKKRYELVVLKGIKTFTTIVEAQMPSLDEWSTLEEDYSNYLTGTTNALLSSSARLPVSGEVRVDAGQLGEALRAALKVVELISSNIQRFTGKAEEMDISISELARTVGGERALIEECGYVLSKTYSSQPISREETRLSMALKFLNKKGWHTGSLRNIENVWKAEQKHEAEQKKLEELRKQIHEERERAEFRQLQEQAGLVPKQERLDFLYDSGLAVGKGSSGFKALESLPKTDPETTASTSTSAKQQSEALGALFEDKPQSANDAWRKLHSDPLLLIRQREQEALARVKNNPIQMAMIRKSVQAKNEKDKDQDKDDRKHRKKHHRKKSKHRKHSSSENDSDSEDDVVTVGKQPDSHQKGSKTDKHSRKAAHTSDEELSEEDARRKKYYDKSTKTEDLVALITPNMIKSMISRRVGSTKKTSGTHNPINDKSNENQRRPSGSHNPKYDKSDDQQKNKRSYHESRREEYSSERQVESRHEAKPFQSF</sequence>
<keyword evidence="6" id="KW-0508">mRNA splicing</keyword>
<feature type="region of interest" description="Disordered" evidence="9">
    <location>
        <begin position="175"/>
        <end position="208"/>
    </location>
</feature>
<dbReference type="InterPro" id="IPR051376">
    <property type="entry name" value="CWC25_splicing_factor"/>
</dbReference>
<dbReference type="PANTHER" id="PTHR16196:SF0">
    <property type="entry name" value="PRE-MRNA-SPLICING FACTOR CWC25 HOMOLOG"/>
    <property type="match status" value="1"/>
</dbReference>
<dbReference type="EMBL" id="JACGWM010000007">
    <property type="protein sequence ID" value="KAL0363087.1"/>
    <property type="molecule type" value="Genomic_DNA"/>
</dbReference>
<feature type="compositionally biased region" description="Low complexity" evidence="9">
    <location>
        <begin position="581"/>
        <end position="592"/>
    </location>
</feature>
<keyword evidence="7" id="KW-0539">Nucleus</keyword>
<keyword evidence="3" id="KW-0507">mRNA processing</keyword>
<feature type="domain" description="CBF1-interacting co-repressor CIR N-terminal" evidence="10">
    <location>
        <begin position="493"/>
        <end position="529"/>
    </location>
</feature>
<evidence type="ECO:0000256" key="7">
    <source>
        <dbReference type="ARBA" id="ARBA00023242"/>
    </source>
</evidence>
<dbReference type="InterPro" id="IPR019339">
    <property type="entry name" value="CIR_N_dom"/>
</dbReference>
<dbReference type="PANTHER" id="PTHR16196">
    <property type="entry name" value="CELL CYCLE CONTROL PROTEIN CWF25"/>
    <property type="match status" value="1"/>
</dbReference>
<feature type="compositionally biased region" description="Basic and acidic residues" evidence="9">
    <location>
        <begin position="698"/>
        <end position="708"/>
    </location>
</feature>
<evidence type="ECO:0000256" key="9">
    <source>
        <dbReference type="SAM" id="MobiDB-lite"/>
    </source>
</evidence>
<evidence type="ECO:0000256" key="4">
    <source>
        <dbReference type="ARBA" id="ARBA00022728"/>
    </source>
</evidence>
<feature type="region of interest" description="Disordered" evidence="9">
    <location>
        <begin position="100"/>
        <end position="122"/>
    </location>
</feature>
<evidence type="ECO:0000256" key="6">
    <source>
        <dbReference type="ARBA" id="ARBA00023187"/>
    </source>
</evidence>
<comment type="caution">
    <text evidence="11">The sequence shown here is derived from an EMBL/GenBank/DDBJ whole genome shotgun (WGS) entry which is preliminary data.</text>
</comment>
<evidence type="ECO:0000256" key="2">
    <source>
        <dbReference type="ARBA" id="ARBA00006695"/>
    </source>
</evidence>
<keyword evidence="4" id="KW-0747">Spliceosome</keyword>
<gene>
    <name evidence="11" type="ORF">Scaly_1263900</name>
</gene>
<name>A0AAW2Q5Q4_9LAMI</name>
<reference evidence="11" key="1">
    <citation type="submission" date="2020-06" db="EMBL/GenBank/DDBJ databases">
        <authorList>
            <person name="Li T."/>
            <person name="Hu X."/>
            <person name="Zhang T."/>
            <person name="Song X."/>
            <person name="Zhang H."/>
            <person name="Dai N."/>
            <person name="Sheng W."/>
            <person name="Hou X."/>
            <person name="Wei L."/>
        </authorList>
    </citation>
    <scope>NUCLEOTIDE SEQUENCE</scope>
    <source>
        <strain evidence="11">KEN8</strain>
        <tissue evidence="11">Leaf</tissue>
    </source>
</reference>
<dbReference type="Pfam" id="PF10197">
    <property type="entry name" value="Cir_N"/>
    <property type="match status" value="1"/>
</dbReference>
<protein>
    <submittedName>
        <fullName evidence="11">Protein ENDOSPERM defective</fullName>
    </submittedName>
</protein>
<dbReference type="Pfam" id="PF12542">
    <property type="entry name" value="CWC25"/>
    <property type="match status" value="1"/>
</dbReference>
<feature type="compositionally biased region" description="Basic and acidic residues" evidence="9">
    <location>
        <begin position="789"/>
        <end position="830"/>
    </location>
</feature>
<feature type="compositionally biased region" description="Polar residues" evidence="9">
    <location>
        <begin position="762"/>
        <end position="774"/>
    </location>
</feature>
<evidence type="ECO:0000256" key="8">
    <source>
        <dbReference type="SAM" id="Coils"/>
    </source>
</evidence>
<dbReference type="InterPro" id="IPR022209">
    <property type="entry name" value="CWC25"/>
</dbReference>
<reference evidence="11" key="2">
    <citation type="journal article" date="2024" name="Plant">
        <title>Genomic evolution and insights into agronomic trait innovations of Sesamum species.</title>
        <authorList>
            <person name="Miao H."/>
            <person name="Wang L."/>
            <person name="Qu L."/>
            <person name="Liu H."/>
            <person name="Sun Y."/>
            <person name="Le M."/>
            <person name="Wang Q."/>
            <person name="Wei S."/>
            <person name="Zheng Y."/>
            <person name="Lin W."/>
            <person name="Duan Y."/>
            <person name="Cao H."/>
            <person name="Xiong S."/>
            <person name="Wang X."/>
            <person name="Wei L."/>
            <person name="Li C."/>
            <person name="Ma Q."/>
            <person name="Ju M."/>
            <person name="Zhao R."/>
            <person name="Li G."/>
            <person name="Mu C."/>
            <person name="Tian Q."/>
            <person name="Mei H."/>
            <person name="Zhang T."/>
            <person name="Gao T."/>
            <person name="Zhang H."/>
        </authorList>
    </citation>
    <scope>NUCLEOTIDE SEQUENCE</scope>
    <source>
        <strain evidence="11">KEN8</strain>
    </source>
</reference>
<evidence type="ECO:0000259" key="10">
    <source>
        <dbReference type="SMART" id="SM01083"/>
    </source>
</evidence>
<organism evidence="11">
    <name type="scientific">Sesamum calycinum</name>
    <dbReference type="NCBI Taxonomy" id="2727403"/>
    <lineage>
        <taxon>Eukaryota</taxon>
        <taxon>Viridiplantae</taxon>
        <taxon>Streptophyta</taxon>
        <taxon>Embryophyta</taxon>
        <taxon>Tracheophyta</taxon>
        <taxon>Spermatophyta</taxon>
        <taxon>Magnoliopsida</taxon>
        <taxon>eudicotyledons</taxon>
        <taxon>Gunneridae</taxon>
        <taxon>Pentapetalae</taxon>
        <taxon>asterids</taxon>
        <taxon>lamiids</taxon>
        <taxon>Lamiales</taxon>
        <taxon>Pedaliaceae</taxon>
        <taxon>Sesamum</taxon>
    </lineage>
</organism>
<feature type="compositionally biased region" description="Basic residues" evidence="9">
    <location>
        <begin position="662"/>
        <end position="678"/>
    </location>
</feature>
<comment type="subcellular location">
    <subcellularLocation>
        <location evidence="1">Nucleus</location>
    </subcellularLocation>
</comment>
<accession>A0AAW2Q5Q4</accession>
<keyword evidence="5 8" id="KW-0175">Coiled coil</keyword>
<evidence type="ECO:0000313" key="11">
    <source>
        <dbReference type="EMBL" id="KAL0363087.1"/>
    </source>
</evidence>
<feature type="region of interest" description="Disordered" evidence="9">
    <location>
        <begin position="1"/>
        <end position="85"/>
    </location>
</feature>
<comment type="similarity">
    <text evidence="2">Belongs to the CWC25 family.</text>
</comment>
<evidence type="ECO:0000256" key="3">
    <source>
        <dbReference type="ARBA" id="ARBA00022664"/>
    </source>
</evidence>
<evidence type="ECO:0000256" key="5">
    <source>
        <dbReference type="ARBA" id="ARBA00023054"/>
    </source>
</evidence>
<dbReference type="SMART" id="SM01083">
    <property type="entry name" value="Cir_N"/>
    <property type="match status" value="1"/>
</dbReference>
<feature type="region of interest" description="Disordered" evidence="9">
    <location>
        <begin position="567"/>
        <end position="592"/>
    </location>
</feature>